<protein>
    <submittedName>
        <fullName evidence="4">Glycosyltransferase family 9 protein</fullName>
    </submittedName>
</protein>
<keyword evidence="2" id="KW-0808">Transferase</keyword>
<gene>
    <name evidence="4" type="ORF">HYR64_06345</name>
</gene>
<dbReference type="Pfam" id="PF01075">
    <property type="entry name" value="Glyco_transf_9"/>
    <property type="match status" value="1"/>
</dbReference>
<dbReference type="PANTHER" id="PTHR30160:SF1">
    <property type="entry name" value="LIPOPOLYSACCHARIDE 1,2-N-ACETYLGLUCOSAMINETRANSFERASE-RELATED"/>
    <property type="match status" value="1"/>
</dbReference>
<keyword evidence="3" id="KW-0472">Membrane</keyword>
<sequence length="346" mass="37349">MIDLARKGPPGLSERFRARPPRSMFFFLFPTLGDAVVMTGPLGWFRRRYPEARIVVATSALARPILEACPFVDEVWLRPRSRIAAMLGFVARLRRERFDLGINTYGQNNGLLMMGLGRMGAIVGMKTSKYARFYDAWDESNPDENLVVEGMARIARMVDVEPGDWRPAFTIPPEMAQGAREWLVAEGLGPGEPYVAIQVGASNPNKAWPLARFLEIAARVEAAGVRCVYVGGPAEASALAAVGKGRGLNLAGKLEVLETAEVLRGARLLVTNDSGPMHLAGGVGTRCVAIYGPTRPINHPPYGEGHVLIPGACACARKDQDSCLGTCIAAVGVGEVWQGIEHALNT</sequence>
<keyword evidence="3" id="KW-1133">Transmembrane helix</keyword>
<accession>A0A931LVP4</accession>
<feature type="transmembrane region" description="Helical" evidence="3">
    <location>
        <begin position="25"/>
        <end position="45"/>
    </location>
</feature>
<evidence type="ECO:0000256" key="1">
    <source>
        <dbReference type="ARBA" id="ARBA00022676"/>
    </source>
</evidence>
<evidence type="ECO:0000313" key="5">
    <source>
        <dbReference type="Proteomes" id="UP000727962"/>
    </source>
</evidence>
<reference evidence="4" key="1">
    <citation type="submission" date="2020-07" db="EMBL/GenBank/DDBJ databases">
        <title>Huge and variable diversity of episymbiotic CPR bacteria and DPANN archaea in groundwater ecosystems.</title>
        <authorList>
            <person name="He C.Y."/>
            <person name="Keren R."/>
            <person name="Whittaker M."/>
            <person name="Farag I.F."/>
            <person name="Doudna J."/>
            <person name="Cate J.H.D."/>
            <person name="Banfield J.F."/>
        </authorList>
    </citation>
    <scope>NUCLEOTIDE SEQUENCE</scope>
    <source>
        <strain evidence="4">NC_groundwater_17_Pr7_B-0.1um_64_12</strain>
    </source>
</reference>
<evidence type="ECO:0000256" key="3">
    <source>
        <dbReference type="SAM" id="Phobius"/>
    </source>
</evidence>
<organism evidence="4 5">
    <name type="scientific">Fimbriimonas ginsengisoli</name>
    <dbReference type="NCBI Taxonomy" id="1005039"/>
    <lineage>
        <taxon>Bacteria</taxon>
        <taxon>Bacillati</taxon>
        <taxon>Armatimonadota</taxon>
        <taxon>Fimbriimonadia</taxon>
        <taxon>Fimbriimonadales</taxon>
        <taxon>Fimbriimonadaceae</taxon>
        <taxon>Fimbriimonas</taxon>
    </lineage>
</organism>
<dbReference type="PANTHER" id="PTHR30160">
    <property type="entry name" value="TETRAACYLDISACCHARIDE 4'-KINASE-RELATED"/>
    <property type="match status" value="1"/>
</dbReference>
<dbReference type="CDD" id="cd03789">
    <property type="entry name" value="GT9_LPS_heptosyltransferase"/>
    <property type="match status" value="1"/>
</dbReference>
<name>A0A931LVP4_FIMGI</name>
<dbReference type="Gene3D" id="3.40.50.2000">
    <property type="entry name" value="Glycogen Phosphorylase B"/>
    <property type="match status" value="2"/>
</dbReference>
<evidence type="ECO:0000256" key="2">
    <source>
        <dbReference type="ARBA" id="ARBA00022679"/>
    </source>
</evidence>
<keyword evidence="3" id="KW-0812">Transmembrane</keyword>
<dbReference type="GO" id="GO:0008713">
    <property type="term" value="F:ADP-heptose-lipopolysaccharide heptosyltransferase activity"/>
    <property type="evidence" value="ECO:0007669"/>
    <property type="project" value="TreeGrafter"/>
</dbReference>
<keyword evidence="1" id="KW-0328">Glycosyltransferase</keyword>
<dbReference type="SUPFAM" id="SSF53756">
    <property type="entry name" value="UDP-Glycosyltransferase/glycogen phosphorylase"/>
    <property type="match status" value="1"/>
</dbReference>
<dbReference type="AlphaFoldDB" id="A0A931LVP4"/>
<comment type="caution">
    <text evidence="4">The sequence shown here is derived from an EMBL/GenBank/DDBJ whole genome shotgun (WGS) entry which is preliminary data.</text>
</comment>
<dbReference type="GO" id="GO:0009244">
    <property type="term" value="P:lipopolysaccharide core region biosynthetic process"/>
    <property type="evidence" value="ECO:0007669"/>
    <property type="project" value="TreeGrafter"/>
</dbReference>
<evidence type="ECO:0000313" key="4">
    <source>
        <dbReference type="EMBL" id="MBI1756711.1"/>
    </source>
</evidence>
<dbReference type="InterPro" id="IPR002201">
    <property type="entry name" value="Glyco_trans_9"/>
</dbReference>
<dbReference type="EMBL" id="JACOSL010000038">
    <property type="protein sequence ID" value="MBI1756711.1"/>
    <property type="molecule type" value="Genomic_DNA"/>
</dbReference>
<dbReference type="InterPro" id="IPR051199">
    <property type="entry name" value="LPS_LOS_Heptosyltrfase"/>
</dbReference>
<dbReference type="GO" id="GO:0005829">
    <property type="term" value="C:cytosol"/>
    <property type="evidence" value="ECO:0007669"/>
    <property type="project" value="TreeGrafter"/>
</dbReference>
<proteinExistence type="predicted"/>
<dbReference type="Proteomes" id="UP000727962">
    <property type="component" value="Unassembled WGS sequence"/>
</dbReference>